<dbReference type="RefSeq" id="WP_073172461.1">
    <property type="nucleotide sequence ID" value="NZ_FQVE01000002.1"/>
</dbReference>
<proteinExistence type="predicted"/>
<dbReference type="SUPFAM" id="SSF48295">
    <property type="entry name" value="TrpR-like"/>
    <property type="match status" value="1"/>
</dbReference>
<evidence type="ECO:0000313" key="2">
    <source>
        <dbReference type="Proteomes" id="UP000184108"/>
    </source>
</evidence>
<dbReference type="GO" id="GO:0043565">
    <property type="term" value="F:sequence-specific DNA binding"/>
    <property type="evidence" value="ECO:0007669"/>
    <property type="project" value="InterPro"/>
</dbReference>
<protein>
    <submittedName>
        <fullName evidence="1">Uncharacterized protein</fullName>
    </submittedName>
</protein>
<dbReference type="Gene3D" id="1.10.1750.10">
    <property type="match status" value="1"/>
</dbReference>
<dbReference type="AlphaFoldDB" id="A0A1M4ZI18"/>
<gene>
    <name evidence="1" type="ORF">SAMN02787073_1593</name>
</gene>
<evidence type="ECO:0000313" key="1">
    <source>
        <dbReference type="EMBL" id="SHF17226.1"/>
    </source>
</evidence>
<accession>A0A1M4ZI18</accession>
<reference evidence="2" key="1">
    <citation type="submission" date="2016-11" db="EMBL/GenBank/DDBJ databases">
        <authorList>
            <person name="Varghese N."/>
            <person name="Submissions S."/>
        </authorList>
    </citation>
    <scope>NUCLEOTIDE SEQUENCE [LARGE SCALE GENOMIC DNA]</scope>
    <source>
        <strain evidence="2">YR203</strain>
    </source>
</reference>
<sequence>MKMHRTPMSLQDGLKIYCHLLREKGHSYHQIGKLIGKKHCTAIYHLKKFDDYNAYDKEFRQKVKEFNEEEFRSEYQKEIDAKQAFVEMYQQNRIQKKKDYKH</sequence>
<name>A0A1M4ZI18_9FLAO</name>
<dbReference type="InterPro" id="IPR010921">
    <property type="entry name" value="Trp_repressor/repl_initiator"/>
</dbReference>
<organism evidence="1 2">
    <name type="scientific">Chryseobacterium vrystaatense</name>
    <dbReference type="NCBI Taxonomy" id="307480"/>
    <lineage>
        <taxon>Bacteria</taxon>
        <taxon>Pseudomonadati</taxon>
        <taxon>Bacteroidota</taxon>
        <taxon>Flavobacteriia</taxon>
        <taxon>Flavobacteriales</taxon>
        <taxon>Weeksellaceae</taxon>
        <taxon>Chryseobacterium group</taxon>
        <taxon>Chryseobacterium</taxon>
    </lineage>
</organism>
<dbReference type="Proteomes" id="UP000184108">
    <property type="component" value="Unassembled WGS sequence"/>
</dbReference>
<dbReference type="EMBL" id="FQVE01000002">
    <property type="protein sequence ID" value="SHF17226.1"/>
    <property type="molecule type" value="Genomic_DNA"/>
</dbReference>